<evidence type="ECO:0000259" key="6">
    <source>
        <dbReference type="Pfam" id="PF13508"/>
    </source>
</evidence>
<evidence type="ECO:0000256" key="4">
    <source>
        <dbReference type="ARBA" id="ARBA00023315"/>
    </source>
</evidence>
<gene>
    <name evidence="7" type="ORF">GCM10025780_30020</name>
</gene>
<evidence type="ECO:0000256" key="2">
    <source>
        <dbReference type="ARBA" id="ARBA00022649"/>
    </source>
</evidence>
<dbReference type="PANTHER" id="PTHR36449">
    <property type="entry name" value="ACETYLTRANSFERASE-RELATED"/>
    <property type="match status" value="1"/>
</dbReference>
<dbReference type="Gene3D" id="3.40.630.30">
    <property type="match status" value="1"/>
</dbReference>
<keyword evidence="1" id="KW-0678">Repressor</keyword>
<dbReference type="Pfam" id="PF13508">
    <property type="entry name" value="Acetyltransf_7"/>
    <property type="match status" value="1"/>
</dbReference>
<evidence type="ECO:0000256" key="5">
    <source>
        <dbReference type="ARBA" id="ARBA00049880"/>
    </source>
</evidence>
<protein>
    <submittedName>
        <fullName evidence="7">GNAT family N-acetyltransferase</fullName>
    </submittedName>
</protein>
<dbReference type="EMBL" id="BAABLM010000007">
    <property type="protein sequence ID" value="GAA4682506.1"/>
    <property type="molecule type" value="Genomic_DNA"/>
</dbReference>
<dbReference type="Proteomes" id="UP001501295">
    <property type="component" value="Unassembled WGS sequence"/>
</dbReference>
<organism evidence="7 8">
    <name type="scientific">Frondihabitans cladoniiphilus</name>
    <dbReference type="NCBI Taxonomy" id="715785"/>
    <lineage>
        <taxon>Bacteria</taxon>
        <taxon>Bacillati</taxon>
        <taxon>Actinomycetota</taxon>
        <taxon>Actinomycetes</taxon>
        <taxon>Micrococcales</taxon>
        <taxon>Microbacteriaceae</taxon>
        <taxon>Frondihabitans</taxon>
    </lineage>
</organism>
<proteinExistence type="predicted"/>
<sequence>MSGYTSPTPLTTEHDVTGFISGQSSLDSWLQNRAQKNDATGASRTYVTTLTGTPTVAGYYSLAASAVELETAPGKVRRNMPAPIPVILLGRLAAHADHQGQGLGGSLLQDAFLRVASAADVIGVRALLVHAIDESATRFYLHHGFTASPLDEQTLFLTLDALRASITEASH</sequence>
<comment type="caution">
    <text evidence="7">The sequence shown here is derived from an EMBL/GenBank/DDBJ whole genome shotgun (WGS) entry which is preliminary data.</text>
</comment>
<evidence type="ECO:0000256" key="3">
    <source>
        <dbReference type="ARBA" id="ARBA00022679"/>
    </source>
</evidence>
<dbReference type="RefSeq" id="WP_345376731.1">
    <property type="nucleotide sequence ID" value="NZ_BAABLM010000007.1"/>
</dbReference>
<evidence type="ECO:0000313" key="7">
    <source>
        <dbReference type="EMBL" id="GAA4682506.1"/>
    </source>
</evidence>
<evidence type="ECO:0000256" key="1">
    <source>
        <dbReference type="ARBA" id="ARBA00022491"/>
    </source>
</evidence>
<keyword evidence="4" id="KW-0012">Acyltransferase</keyword>
<dbReference type="SUPFAM" id="SSF55729">
    <property type="entry name" value="Acyl-CoA N-acyltransferases (Nat)"/>
    <property type="match status" value="1"/>
</dbReference>
<dbReference type="InterPro" id="IPR016181">
    <property type="entry name" value="Acyl_CoA_acyltransferase"/>
</dbReference>
<keyword evidence="8" id="KW-1185">Reference proteome</keyword>
<reference evidence="8" key="1">
    <citation type="journal article" date="2019" name="Int. J. Syst. Evol. Microbiol.">
        <title>The Global Catalogue of Microorganisms (GCM) 10K type strain sequencing project: providing services to taxonomists for standard genome sequencing and annotation.</title>
        <authorList>
            <consortium name="The Broad Institute Genomics Platform"/>
            <consortium name="The Broad Institute Genome Sequencing Center for Infectious Disease"/>
            <person name="Wu L."/>
            <person name="Ma J."/>
        </authorList>
    </citation>
    <scope>NUCLEOTIDE SEQUENCE [LARGE SCALE GENOMIC DNA]</scope>
    <source>
        <strain evidence="8">JCM 18956</strain>
    </source>
</reference>
<dbReference type="PANTHER" id="PTHR36449:SF1">
    <property type="entry name" value="ACETYLTRANSFERASE"/>
    <property type="match status" value="1"/>
</dbReference>
<comment type="catalytic activity">
    <reaction evidence="5">
        <text>glycyl-tRNA(Gly) + acetyl-CoA = N-acetylglycyl-tRNA(Gly) + CoA + H(+)</text>
        <dbReference type="Rhea" id="RHEA:81867"/>
        <dbReference type="Rhea" id="RHEA-COMP:9683"/>
        <dbReference type="Rhea" id="RHEA-COMP:19766"/>
        <dbReference type="ChEBI" id="CHEBI:15378"/>
        <dbReference type="ChEBI" id="CHEBI:57287"/>
        <dbReference type="ChEBI" id="CHEBI:57288"/>
        <dbReference type="ChEBI" id="CHEBI:78522"/>
        <dbReference type="ChEBI" id="CHEBI:232036"/>
    </reaction>
</comment>
<name>A0ABP8W752_9MICO</name>
<keyword evidence="3" id="KW-0808">Transferase</keyword>
<feature type="domain" description="N-acetyltransferase" evidence="6">
    <location>
        <begin position="87"/>
        <end position="146"/>
    </location>
</feature>
<dbReference type="InterPro" id="IPR000182">
    <property type="entry name" value="GNAT_dom"/>
</dbReference>
<keyword evidence="2" id="KW-1277">Toxin-antitoxin system</keyword>
<evidence type="ECO:0000313" key="8">
    <source>
        <dbReference type="Proteomes" id="UP001501295"/>
    </source>
</evidence>
<accession>A0ABP8W752</accession>